<comment type="caution">
    <text evidence="6">The sequence shown here is derived from an EMBL/GenBank/DDBJ whole genome shotgun (WGS) entry which is preliminary data.</text>
</comment>
<feature type="compositionally biased region" description="Polar residues" evidence="3">
    <location>
        <begin position="463"/>
        <end position="476"/>
    </location>
</feature>
<feature type="transmembrane region" description="Helical" evidence="4">
    <location>
        <begin position="331"/>
        <end position="353"/>
    </location>
</feature>
<dbReference type="GO" id="GO:0019433">
    <property type="term" value="P:triglyceride catabolic process"/>
    <property type="evidence" value="ECO:0007669"/>
    <property type="project" value="TreeGrafter"/>
</dbReference>
<dbReference type="Gene3D" id="3.40.1090.10">
    <property type="entry name" value="Cytosolic phospholipase A2 catalytic domain"/>
    <property type="match status" value="2"/>
</dbReference>
<keyword evidence="4" id="KW-0812">Transmembrane</keyword>
<evidence type="ECO:0000256" key="3">
    <source>
        <dbReference type="SAM" id="MobiDB-lite"/>
    </source>
</evidence>
<feature type="short sequence motif" description="GXSXG" evidence="2">
    <location>
        <begin position="39"/>
        <end position="43"/>
    </location>
</feature>
<dbReference type="Proteomes" id="UP001497623">
    <property type="component" value="Unassembled WGS sequence"/>
</dbReference>
<dbReference type="GO" id="GO:0005811">
    <property type="term" value="C:lipid droplet"/>
    <property type="evidence" value="ECO:0007669"/>
    <property type="project" value="TreeGrafter"/>
</dbReference>
<evidence type="ECO:0000256" key="4">
    <source>
        <dbReference type="SAM" id="Phobius"/>
    </source>
</evidence>
<name>A0AAV2RDR8_MEGNR</name>
<dbReference type="InterPro" id="IPR016035">
    <property type="entry name" value="Acyl_Trfase/lysoPLipase"/>
</dbReference>
<keyword evidence="7" id="KW-1185">Reference proteome</keyword>
<keyword evidence="1 2" id="KW-0443">Lipid metabolism</keyword>
<dbReference type="GO" id="GO:0004806">
    <property type="term" value="F:triacylglycerol lipase activity"/>
    <property type="evidence" value="ECO:0007669"/>
    <property type="project" value="TreeGrafter"/>
</dbReference>
<sequence>MIKSSVSFSGCGFLGVYHIGVAACLKKYAPQVLQNKISGASAGSLAAAAVICDGSLGTMMAKFLHFVKEAHKRPLGAFCPTFDMDHLLRGAMEEVLPADAHIRCSGRLIVSVTRVSDGKNIQLSQFDTREDLACALLSSAFIPGFSGMLPYSVGGVRYIDGGFTDNQPMVDDNTITVSPFAGEGDICPKDNTPGVLMVSMGNTMVECSTRNLYRSTCVVFPPGANTLSQMCQQGFDDALEFLQRQDLITCQDCLRLETAISAGLTFRRRKRTASVLARSCSYLDGRYCETCQSEKQNVAFDKLPSTFGDVVKEAKAKAKDDLMLRLLRYKLIRIIFLLFLPITLPMNLAYVILFKFNTFTPTYGGVVELVTAVINHLKSILDAFLYIEPSHRQYHRLSTKRIKNRDSKPIPHTDKHIKFHDKYENIISDKLETSSISDLPLQCASQTRPLRSSLRRTARRQTQESFSEHSSVTFYSQPEEMSGPDVISLPGASPQKVVLGEGSTQEAVMAYYLTDQDSNVVFTSGTISGGGLHIGGGEIG</sequence>
<dbReference type="SUPFAM" id="SSF52151">
    <property type="entry name" value="FabD/lysophospholipase-like"/>
    <property type="match status" value="1"/>
</dbReference>
<dbReference type="EMBL" id="CAXKWB010019459">
    <property type="protein sequence ID" value="CAL4121904.1"/>
    <property type="molecule type" value="Genomic_DNA"/>
</dbReference>
<evidence type="ECO:0000313" key="6">
    <source>
        <dbReference type="EMBL" id="CAL4121904.1"/>
    </source>
</evidence>
<organism evidence="6 7">
    <name type="scientific">Meganyctiphanes norvegica</name>
    <name type="common">Northern krill</name>
    <name type="synonym">Thysanopoda norvegica</name>
    <dbReference type="NCBI Taxonomy" id="48144"/>
    <lineage>
        <taxon>Eukaryota</taxon>
        <taxon>Metazoa</taxon>
        <taxon>Ecdysozoa</taxon>
        <taxon>Arthropoda</taxon>
        <taxon>Crustacea</taxon>
        <taxon>Multicrustacea</taxon>
        <taxon>Malacostraca</taxon>
        <taxon>Eumalacostraca</taxon>
        <taxon>Eucarida</taxon>
        <taxon>Euphausiacea</taxon>
        <taxon>Euphausiidae</taxon>
        <taxon>Meganyctiphanes</taxon>
    </lineage>
</organism>
<dbReference type="GO" id="GO:0055088">
    <property type="term" value="P:lipid homeostasis"/>
    <property type="evidence" value="ECO:0007669"/>
    <property type="project" value="TreeGrafter"/>
</dbReference>
<dbReference type="PROSITE" id="PS51257">
    <property type="entry name" value="PROKAR_LIPOPROTEIN"/>
    <property type="match status" value="1"/>
</dbReference>
<reference evidence="6 7" key="1">
    <citation type="submission" date="2024-05" db="EMBL/GenBank/DDBJ databases">
        <authorList>
            <person name="Wallberg A."/>
        </authorList>
    </citation>
    <scope>NUCLEOTIDE SEQUENCE [LARGE SCALE GENOMIC DNA]</scope>
</reference>
<dbReference type="PANTHER" id="PTHR12406:SF41">
    <property type="entry name" value="BRUMMER, ISOFORM B-RELATED"/>
    <property type="match status" value="1"/>
</dbReference>
<keyword evidence="2" id="KW-0442">Lipid degradation</keyword>
<evidence type="ECO:0000256" key="1">
    <source>
        <dbReference type="ARBA" id="ARBA00023098"/>
    </source>
</evidence>
<accession>A0AAV2RDR8</accession>
<dbReference type="GO" id="GO:0016020">
    <property type="term" value="C:membrane"/>
    <property type="evidence" value="ECO:0007669"/>
    <property type="project" value="TreeGrafter"/>
</dbReference>
<evidence type="ECO:0000313" key="7">
    <source>
        <dbReference type="Proteomes" id="UP001497623"/>
    </source>
</evidence>
<feature type="short sequence motif" description="GXGXXG" evidence="2">
    <location>
        <begin position="10"/>
        <end position="15"/>
    </location>
</feature>
<dbReference type="GO" id="GO:0005737">
    <property type="term" value="C:cytoplasm"/>
    <property type="evidence" value="ECO:0007669"/>
    <property type="project" value="TreeGrafter"/>
</dbReference>
<feature type="short sequence motif" description="DGA/G" evidence="2">
    <location>
        <begin position="160"/>
        <end position="162"/>
    </location>
</feature>
<dbReference type="Pfam" id="PF01734">
    <property type="entry name" value="Patatin"/>
    <property type="match status" value="1"/>
</dbReference>
<gene>
    <name evidence="6" type="ORF">MNOR_LOCUS22766</name>
</gene>
<dbReference type="PANTHER" id="PTHR12406">
    <property type="entry name" value="CALCIUM-INDEPENDENT PHOSPHOLIPASE A2 IPLA2 -RELATED"/>
    <property type="match status" value="1"/>
</dbReference>
<feature type="region of interest" description="Disordered" evidence="3">
    <location>
        <begin position="450"/>
        <end position="479"/>
    </location>
</feature>
<keyword evidence="2" id="KW-0378">Hydrolase</keyword>
<evidence type="ECO:0000259" key="5">
    <source>
        <dbReference type="PROSITE" id="PS51635"/>
    </source>
</evidence>
<dbReference type="AlphaFoldDB" id="A0AAV2RDR8"/>
<protein>
    <recommendedName>
        <fullName evidence="5">PNPLA domain-containing protein</fullName>
    </recommendedName>
</protein>
<proteinExistence type="predicted"/>
<keyword evidence="4" id="KW-1133">Transmembrane helix</keyword>
<feature type="active site" description="Nucleophile" evidence="2">
    <location>
        <position position="41"/>
    </location>
</feature>
<dbReference type="InterPro" id="IPR002641">
    <property type="entry name" value="PNPLA_dom"/>
</dbReference>
<dbReference type="InterPro" id="IPR033562">
    <property type="entry name" value="PLPL"/>
</dbReference>
<evidence type="ECO:0000256" key="2">
    <source>
        <dbReference type="PROSITE-ProRule" id="PRU01161"/>
    </source>
</evidence>
<feature type="domain" description="PNPLA" evidence="5">
    <location>
        <begin position="6"/>
        <end position="173"/>
    </location>
</feature>
<feature type="active site" description="Proton acceptor" evidence="2">
    <location>
        <position position="160"/>
    </location>
</feature>
<dbReference type="PROSITE" id="PS51635">
    <property type="entry name" value="PNPLA"/>
    <property type="match status" value="1"/>
</dbReference>
<keyword evidence="4" id="KW-0472">Membrane</keyword>